<dbReference type="PANTHER" id="PTHR16950:SF16">
    <property type="entry name" value="ZINC TRANSPORTER ZIP13"/>
    <property type="match status" value="1"/>
</dbReference>
<gene>
    <name evidence="6" type="ORF">HON47_02750</name>
</gene>
<feature type="transmembrane region" description="Helical" evidence="5">
    <location>
        <begin position="162"/>
        <end position="182"/>
    </location>
</feature>
<dbReference type="Proteomes" id="UP000722459">
    <property type="component" value="Unassembled WGS sequence"/>
</dbReference>
<sequence length="246" mass="26609">MILELTFFLIVTALVSLVGAITISIKREKLNNYLDLLVALSVGALFGGAFLHLIPELAHEGHLGEVAIYILGGIMLFFVLEKFVFWHHCHKSEHTHLCFSYMNLVGDGFHNFLDGVLLAAAFLVSIPLGVVTGIAIILHELPQEVGDFGVLLAGGFSRKKALVANLLISLTAFIGAGVALLFNTFIEGAIPILVAITAGGFIYIAGTDLIPELHKNPEMKKSILQLIFIIIGIAAMFALLFLEHAH</sequence>
<evidence type="ECO:0000256" key="4">
    <source>
        <dbReference type="ARBA" id="ARBA00023136"/>
    </source>
</evidence>
<dbReference type="AlphaFoldDB" id="A0A8T5GFJ1"/>
<protein>
    <submittedName>
        <fullName evidence="6">ZIP family metal transporter</fullName>
    </submittedName>
</protein>
<reference evidence="6" key="1">
    <citation type="journal article" date="2021" name="ISME J.">
        <title>Mercury methylation by metabolically versatile and cosmopolitan marine bacteria.</title>
        <authorList>
            <person name="Lin H."/>
            <person name="Ascher D.B."/>
            <person name="Myung Y."/>
            <person name="Lamborg C.H."/>
            <person name="Hallam S.J."/>
            <person name="Gionfriddo C.M."/>
            <person name="Holt K.E."/>
            <person name="Moreau J.W."/>
        </authorList>
    </citation>
    <scope>NUCLEOTIDE SEQUENCE</scope>
    <source>
        <strain evidence="6">SI075_bin30</strain>
    </source>
</reference>
<evidence type="ECO:0000313" key="6">
    <source>
        <dbReference type="EMBL" id="MBT4870467.1"/>
    </source>
</evidence>
<dbReference type="PANTHER" id="PTHR16950">
    <property type="entry name" value="ZINC TRANSPORTER SLC39A7 HISTIDINE-RICH MEMBRANE PROTEIN KE4"/>
    <property type="match status" value="1"/>
</dbReference>
<evidence type="ECO:0000256" key="2">
    <source>
        <dbReference type="ARBA" id="ARBA00022692"/>
    </source>
</evidence>
<dbReference type="InterPro" id="IPR003689">
    <property type="entry name" value="ZIP"/>
</dbReference>
<evidence type="ECO:0000313" key="7">
    <source>
        <dbReference type="Proteomes" id="UP000722459"/>
    </source>
</evidence>
<dbReference type="GO" id="GO:0005385">
    <property type="term" value="F:zinc ion transmembrane transporter activity"/>
    <property type="evidence" value="ECO:0007669"/>
    <property type="project" value="TreeGrafter"/>
</dbReference>
<proteinExistence type="predicted"/>
<dbReference type="Pfam" id="PF02535">
    <property type="entry name" value="Zip"/>
    <property type="match status" value="1"/>
</dbReference>
<keyword evidence="2 5" id="KW-0812">Transmembrane</keyword>
<comment type="subcellular location">
    <subcellularLocation>
        <location evidence="1">Membrane</location>
        <topology evidence="1">Multi-pass membrane protein</topology>
    </subcellularLocation>
</comment>
<comment type="caution">
    <text evidence="6">The sequence shown here is derived from an EMBL/GenBank/DDBJ whole genome shotgun (WGS) entry which is preliminary data.</text>
</comment>
<evidence type="ECO:0000256" key="3">
    <source>
        <dbReference type="ARBA" id="ARBA00022989"/>
    </source>
</evidence>
<keyword evidence="3 5" id="KW-1133">Transmembrane helix</keyword>
<feature type="transmembrane region" description="Helical" evidence="5">
    <location>
        <begin position="36"/>
        <end position="54"/>
    </location>
</feature>
<feature type="transmembrane region" description="Helical" evidence="5">
    <location>
        <begin position="222"/>
        <end position="242"/>
    </location>
</feature>
<feature type="transmembrane region" description="Helical" evidence="5">
    <location>
        <begin position="188"/>
        <end position="210"/>
    </location>
</feature>
<dbReference type="EMBL" id="JABJNZ010000037">
    <property type="protein sequence ID" value="MBT4870467.1"/>
    <property type="molecule type" value="Genomic_DNA"/>
</dbReference>
<evidence type="ECO:0000256" key="5">
    <source>
        <dbReference type="SAM" id="Phobius"/>
    </source>
</evidence>
<name>A0A8T5GFJ1_9ARCH</name>
<dbReference type="GO" id="GO:0016020">
    <property type="term" value="C:membrane"/>
    <property type="evidence" value="ECO:0007669"/>
    <property type="project" value="UniProtKB-SubCell"/>
</dbReference>
<keyword evidence="4 5" id="KW-0472">Membrane</keyword>
<feature type="transmembrane region" description="Helical" evidence="5">
    <location>
        <begin position="66"/>
        <end position="86"/>
    </location>
</feature>
<evidence type="ECO:0000256" key="1">
    <source>
        <dbReference type="ARBA" id="ARBA00004141"/>
    </source>
</evidence>
<feature type="transmembrane region" description="Helical" evidence="5">
    <location>
        <begin position="116"/>
        <end position="141"/>
    </location>
</feature>
<organism evidence="6 7">
    <name type="scientific">Candidatus Iainarchaeum sp</name>
    <dbReference type="NCBI Taxonomy" id="3101447"/>
    <lineage>
        <taxon>Archaea</taxon>
        <taxon>Candidatus Iainarchaeota</taxon>
        <taxon>Candidatus Iainarchaeia</taxon>
        <taxon>Candidatus Iainarchaeales</taxon>
        <taxon>Candidatus Iainarchaeaceae</taxon>
        <taxon>Candidatus Iainarchaeum</taxon>
    </lineage>
</organism>
<accession>A0A8T5GFJ1</accession>
<dbReference type="GO" id="GO:0006882">
    <property type="term" value="P:intracellular zinc ion homeostasis"/>
    <property type="evidence" value="ECO:0007669"/>
    <property type="project" value="TreeGrafter"/>
</dbReference>